<keyword evidence="2" id="KW-1185">Reference proteome</keyword>
<protein>
    <submittedName>
        <fullName evidence="1">Uncharacterized protein</fullName>
    </submittedName>
</protein>
<dbReference type="Proteomes" id="UP000324222">
    <property type="component" value="Unassembled WGS sequence"/>
</dbReference>
<sequence>MDRFLLERTVILAQEREVRQIKSSLLGEPSGAKADKRLDEIEEQLKQLSMNQRKRRLPLLRHHIARTAMPLPTIHQNV</sequence>
<comment type="caution">
    <text evidence="1">The sequence shown here is derived from an EMBL/GenBank/DDBJ whole genome shotgun (WGS) entry which is preliminary data.</text>
</comment>
<accession>A0A5B7H6V6</accession>
<reference evidence="1 2" key="1">
    <citation type="submission" date="2019-05" db="EMBL/GenBank/DDBJ databases">
        <title>Another draft genome of Portunus trituberculatus and its Hox gene families provides insights of decapod evolution.</title>
        <authorList>
            <person name="Jeong J.-H."/>
            <person name="Song I."/>
            <person name="Kim S."/>
            <person name="Choi T."/>
            <person name="Kim D."/>
            <person name="Ryu S."/>
            <person name="Kim W."/>
        </authorList>
    </citation>
    <scope>NUCLEOTIDE SEQUENCE [LARGE SCALE GENOMIC DNA]</scope>
    <source>
        <tissue evidence="1">Muscle</tissue>
    </source>
</reference>
<dbReference type="EMBL" id="VSRR010022557">
    <property type="protein sequence ID" value="MPC64768.1"/>
    <property type="molecule type" value="Genomic_DNA"/>
</dbReference>
<gene>
    <name evidence="1" type="ORF">E2C01_058889</name>
</gene>
<evidence type="ECO:0000313" key="1">
    <source>
        <dbReference type="EMBL" id="MPC64768.1"/>
    </source>
</evidence>
<name>A0A5B7H6V6_PORTR</name>
<proteinExistence type="predicted"/>
<dbReference type="AlphaFoldDB" id="A0A5B7H6V6"/>
<evidence type="ECO:0000313" key="2">
    <source>
        <dbReference type="Proteomes" id="UP000324222"/>
    </source>
</evidence>
<organism evidence="1 2">
    <name type="scientific">Portunus trituberculatus</name>
    <name type="common">Swimming crab</name>
    <name type="synonym">Neptunus trituberculatus</name>
    <dbReference type="NCBI Taxonomy" id="210409"/>
    <lineage>
        <taxon>Eukaryota</taxon>
        <taxon>Metazoa</taxon>
        <taxon>Ecdysozoa</taxon>
        <taxon>Arthropoda</taxon>
        <taxon>Crustacea</taxon>
        <taxon>Multicrustacea</taxon>
        <taxon>Malacostraca</taxon>
        <taxon>Eumalacostraca</taxon>
        <taxon>Eucarida</taxon>
        <taxon>Decapoda</taxon>
        <taxon>Pleocyemata</taxon>
        <taxon>Brachyura</taxon>
        <taxon>Eubrachyura</taxon>
        <taxon>Portunoidea</taxon>
        <taxon>Portunidae</taxon>
        <taxon>Portuninae</taxon>
        <taxon>Portunus</taxon>
    </lineage>
</organism>